<name>A0AA88U108_9ASTE</name>
<dbReference type="AlphaFoldDB" id="A0AA88U108"/>
<dbReference type="GO" id="GO:0009686">
    <property type="term" value="P:gibberellin biosynthetic process"/>
    <property type="evidence" value="ECO:0007669"/>
    <property type="project" value="TreeGrafter"/>
</dbReference>
<dbReference type="InterPro" id="IPR050148">
    <property type="entry name" value="Terpene_synthase-like"/>
</dbReference>
<proteinExistence type="predicted"/>
<evidence type="ECO:0000259" key="6">
    <source>
        <dbReference type="Pfam" id="PF03936"/>
    </source>
</evidence>
<evidence type="ECO:0000256" key="1">
    <source>
        <dbReference type="ARBA" id="ARBA00022723"/>
    </source>
</evidence>
<dbReference type="FunFam" id="1.50.10.130:FF:000002">
    <property type="entry name" value="Ent-copalyl diphosphate synthase, chloroplastic"/>
    <property type="match status" value="1"/>
</dbReference>
<dbReference type="GO" id="GO:0000287">
    <property type="term" value="F:magnesium ion binding"/>
    <property type="evidence" value="ECO:0007669"/>
    <property type="project" value="InterPro"/>
</dbReference>
<dbReference type="PANTHER" id="PTHR31739:SF33">
    <property type="entry name" value="CIS-ABIENOL SYNTHASE, CHLOROPLASTIC"/>
    <property type="match status" value="1"/>
</dbReference>
<dbReference type="Proteomes" id="UP001187471">
    <property type="component" value="Unassembled WGS sequence"/>
</dbReference>
<dbReference type="GO" id="GO:0009899">
    <property type="term" value="F:ent-kaurene synthase activity"/>
    <property type="evidence" value="ECO:0007669"/>
    <property type="project" value="UniProtKB-EC"/>
</dbReference>
<keyword evidence="1" id="KW-0479">Metal-binding</keyword>
<dbReference type="InterPro" id="IPR005630">
    <property type="entry name" value="Terpene_synthase_metal-bd"/>
</dbReference>
<evidence type="ECO:0000256" key="2">
    <source>
        <dbReference type="ARBA" id="ARBA00022842"/>
    </source>
</evidence>
<reference evidence="7" key="1">
    <citation type="submission" date="2022-12" db="EMBL/GenBank/DDBJ databases">
        <title>Draft genome assemblies for two species of Escallonia (Escalloniales).</title>
        <authorList>
            <person name="Chanderbali A."/>
            <person name="Dervinis C."/>
            <person name="Anghel I."/>
            <person name="Soltis D."/>
            <person name="Soltis P."/>
            <person name="Zapata F."/>
        </authorList>
    </citation>
    <scope>NUCLEOTIDE SEQUENCE</scope>
    <source>
        <strain evidence="7">UCBG92.1500</strain>
        <tissue evidence="7">Leaf</tissue>
    </source>
</reference>
<keyword evidence="8" id="KW-1185">Reference proteome</keyword>
<dbReference type="GO" id="GO:0009507">
    <property type="term" value="C:chloroplast"/>
    <property type="evidence" value="ECO:0007669"/>
    <property type="project" value="TreeGrafter"/>
</dbReference>
<dbReference type="SFLD" id="SFLDG01014">
    <property type="entry name" value="Terpene_Cyclase_Like_1_N-term"/>
    <property type="match status" value="1"/>
</dbReference>
<dbReference type="Gene3D" id="1.50.10.160">
    <property type="match status" value="1"/>
</dbReference>
<evidence type="ECO:0000259" key="5">
    <source>
        <dbReference type="Pfam" id="PF01397"/>
    </source>
</evidence>
<comment type="catalytic activity">
    <reaction evidence="3">
        <text>ent-copalyl diphosphate = ent-kaur-16-ene + diphosphate</text>
        <dbReference type="Rhea" id="RHEA:22220"/>
        <dbReference type="ChEBI" id="CHEBI:15415"/>
        <dbReference type="ChEBI" id="CHEBI:33019"/>
        <dbReference type="ChEBI" id="CHEBI:58553"/>
        <dbReference type="EC" id="4.2.3.19"/>
    </reaction>
    <physiologicalReaction direction="left-to-right" evidence="3">
        <dbReference type="Rhea" id="RHEA:22221"/>
    </physiologicalReaction>
</comment>
<dbReference type="Pfam" id="PF01397">
    <property type="entry name" value="Terpene_synth"/>
    <property type="match status" value="1"/>
</dbReference>
<evidence type="ECO:0000256" key="4">
    <source>
        <dbReference type="ARBA" id="ARBA00066670"/>
    </source>
</evidence>
<dbReference type="Pfam" id="PF19086">
    <property type="entry name" value="Terpene_syn_C_2"/>
    <property type="match status" value="1"/>
</dbReference>
<accession>A0AA88U108</accession>
<organism evidence="7 8">
    <name type="scientific">Escallonia rubra</name>
    <dbReference type="NCBI Taxonomy" id="112253"/>
    <lineage>
        <taxon>Eukaryota</taxon>
        <taxon>Viridiplantae</taxon>
        <taxon>Streptophyta</taxon>
        <taxon>Embryophyta</taxon>
        <taxon>Tracheophyta</taxon>
        <taxon>Spermatophyta</taxon>
        <taxon>Magnoliopsida</taxon>
        <taxon>eudicotyledons</taxon>
        <taxon>Gunneridae</taxon>
        <taxon>Pentapetalae</taxon>
        <taxon>asterids</taxon>
        <taxon>campanulids</taxon>
        <taxon>Escalloniales</taxon>
        <taxon>Escalloniaceae</taxon>
        <taxon>Escallonia</taxon>
    </lineage>
</organism>
<dbReference type="InterPro" id="IPR008930">
    <property type="entry name" value="Terpenoid_cyclase/PrenylTrfase"/>
</dbReference>
<dbReference type="InterPro" id="IPR001906">
    <property type="entry name" value="Terpene_synth_N"/>
</dbReference>
<evidence type="ECO:0000313" key="8">
    <source>
        <dbReference type="Proteomes" id="UP001187471"/>
    </source>
</evidence>
<dbReference type="GO" id="GO:0033331">
    <property type="term" value="P:ent-kaurene metabolic process"/>
    <property type="evidence" value="ECO:0007669"/>
    <property type="project" value="UniProtKB-ARBA"/>
</dbReference>
<gene>
    <name evidence="7" type="ORF">RJ640_026375</name>
</gene>
<dbReference type="Pfam" id="PF03936">
    <property type="entry name" value="Terpene_synth_C"/>
    <property type="match status" value="1"/>
</dbReference>
<dbReference type="EMBL" id="JAVXUO010002971">
    <property type="protein sequence ID" value="KAK2967948.1"/>
    <property type="molecule type" value="Genomic_DNA"/>
</dbReference>
<sequence>MFGKVDLSVSSYDTAWVAMVPARGSPSQPCFPGCLDWVMRNQHPNGSWGLDRSNPFLVKDSLLSTLASLLVLHKWRVGEQLVQKGLDFIGSNYFQVNDKHQPSPIGFDIVFPGMVNQAKDLGLNLPLDPALVDVMLRNADHKVQSFRGKTSCLAYVAEAFGEAYNWKDVMVHQRRNGSLFNSPATTAASLIHLPDDKSFEYLRSVLNIYGSAVPTVYPFDIYSRLCLVDSIEKLGIDRYFRCETEGVLNATYRCWQQRNEEIFLDVACCAIAFRLLRMNGYEVESDALAEFVDQEYFFTTISLQFTNTSTILELYEAAQIRIYPKEPILEKIHEWTGTYLKSELLHGGIHNERLMDEVKYALEYSIHNVDRMENRRSICLYDADNFGMLKTSHRCSNIHNGVIFTFAAKDFNNYQAIHREELQLLEKWIRESKLDSLELDRHVLYSSYFMVATAHYAPEYSDARIAWSKICVIGTILDDMFDIDGSREELLNIIELVKKWDEHPNVGYCSERIKIAFSALYKTINTDLAPKAFTKQELSEEVLNSQEYANLFYYVGRVVRPWNDYRSDKRESGQRKLNLCSLLVKQSNGSLTEEDAKKEVMKIIECNRRELLRRVLQTRGSLVPKVVKESIWKLSKLTHYLNANGDEFRTPGRGKDDIQKIFYEPIHLSRTYNS</sequence>
<dbReference type="InterPro" id="IPR008949">
    <property type="entry name" value="Isoprenoid_synthase_dom_sf"/>
</dbReference>
<dbReference type="PANTHER" id="PTHR31739">
    <property type="entry name" value="ENT-COPALYL DIPHOSPHATE SYNTHASE, CHLOROPLASTIC"/>
    <property type="match status" value="1"/>
</dbReference>
<evidence type="ECO:0000313" key="7">
    <source>
        <dbReference type="EMBL" id="KAK2967948.1"/>
    </source>
</evidence>
<feature type="domain" description="Terpene synthase metal-binding" evidence="6">
    <location>
        <begin position="433"/>
        <end position="525"/>
    </location>
</feature>
<dbReference type="InterPro" id="IPR036965">
    <property type="entry name" value="Terpene_synth_N_sf"/>
</dbReference>
<evidence type="ECO:0000256" key="3">
    <source>
        <dbReference type="ARBA" id="ARBA00050853"/>
    </source>
</evidence>
<dbReference type="Gene3D" id="1.10.600.10">
    <property type="entry name" value="Farnesyl Diphosphate Synthase"/>
    <property type="match status" value="2"/>
</dbReference>
<dbReference type="SUPFAM" id="SSF48576">
    <property type="entry name" value="Terpenoid synthases"/>
    <property type="match status" value="1"/>
</dbReference>
<dbReference type="SUPFAM" id="SSF48239">
    <property type="entry name" value="Terpenoid cyclases/Protein prenyltransferases"/>
    <property type="match status" value="2"/>
</dbReference>
<dbReference type="EC" id="4.2.3.19" evidence="4"/>
<keyword evidence="2" id="KW-0460">Magnesium</keyword>
<comment type="caution">
    <text evidence="7">The sequence shown here is derived from an EMBL/GenBank/DDBJ whole genome shotgun (WGS) entry which is preliminary data.</text>
</comment>
<dbReference type="Gene3D" id="1.50.10.130">
    <property type="entry name" value="Terpene synthase, N-terminal domain"/>
    <property type="match status" value="1"/>
</dbReference>
<feature type="domain" description="Terpene synthase N-terminal" evidence="5">
    <location>
        <begin position="165"/>
        <end position="362"/>
    </location>
</feature>
<protein>
    <recommendedName>
        <fullName evidence="4">ent-kaurene synthase</fullName>
        <ecNumber evidence="4">4.2.3.19</ecNumber>
    </recommendedName>
</protein>